<gene>
    <name evidence="2" type="ORF">ACMD2_15496</name>
</gene>
<dbReference type="EMBL" id="LSRQ01000963">
    <property type="protein sequence ID" value="OAY80036.1"/>
    <property type="molecule type" value="Genomic_DNA"/>
</dbReference>
<reference evidence="2 3" key="1">
    <citation type="journal article" date="2016" name="DNA Res.">
        <title>The draft genome of MD-2 pineapple using hybrid error correction of long reads.</title>
        <authorList>
            <person name="Redwan R.M."/>
            <person name="Saidin A."/>
            <person name="Kumar S.V."/>
        </authorList>
    </citation>
    <scope>NUCLEOTIDE SEQUENCE [LARGE SCALE GENOMIC DNA]</scope>
    <source>
        <strain evidence="3">cv. MD2</strain>
        <tissue evidence="2">Leaf</tissue>
    </source>
</reference>
<organism evidence="2 3">
    <name type="scientific">Ananas comosus</name>
    <name type="common">Pineapple</name>
    <name type="synonym">Ananas ananas</name>
    <dbReference type="NCBI Taxonomy" id="4615"/>
    <lineage>
        <taxon>Eukaryota</taxon>
        <taxon>Viridiplantae</taxon>
        <taxon>Streptophyta</taxon>
        <taxon>Embryophyta</taxon>
        <taxon>Tracheophyta</taxon>
        <taxon>Spermatophyta</taxon>
        <taxon>Magnoliopsida</taxon>
        <taxon>Liliopsida</taxon>
        <taxon>Poales</taxon>
        <taxon>Bromeliaceae</taxon>
        <taxon>Bromelioideae</taxon>
        <taxon>Ananas</taxon>
    </lineage>
</organism>
<dbReference type="Proteomes" id="UP000092600">
    <property type="component" value="Unassembled WGS sequence"/>
</dbReference>
<keyword evidence="2" id="KW-0808">Transferase</keyword>
<protein>
    <submittedName>
        <fullName evidence="2">Serine/threonine-protein kinase ATM</fullName>
    </submittedName>
</protein>
<evidence type="ECO:0000313" key="3">
    <source>
        <dbReference type="Proteomes" id="UP000092600"/>
    </source>
</evidence>
<evidence type="ECO:0000313" key="2">
    <source>
        <dbReference type="EMBL" id="OAY80036.1"/>
    </source>
</evidence>
<accession>A0A199VSY3</accession>
<proteinExistence type="predicted"/>
<feature type="region of interest" description="Disordered" evidence="1">
    <location>
        <begin position="1"/>
        <end position="45"/>
    </location>
</feature>
<comment type="caution">
    <text evidence="2">The sequence shown here is derived from an EMBL/GenBank/DDBJ whole genome shotgun (WGS) entry which is preliminary data.</text>
</comment>
<dbReference type="STRING" id="4615.A0A199VSY3"/>
<evidence type="ECO:0000256" key="1">
    <source>
        <dbReference type="SAM" id="MobiDB-lite"/>
    </source>
</evidence>
<feature type="non-terminal residue" evidence="2">
    <location>
        <position position="460"/>
    </location>
</feature>
<dbReference type="InterPro" id="IPR038980">
    <property type="entry name" value="ATM_plant"/>
</dbReference>
<sequence length="460" mass="51975">MATSRDVREVIAKLSSDKAKSREVTIHPSPSSAHSRKTPAHSSDLGSFELISGRGEAAEHLARRREVDRVLQAPRPQHCEAETWPFMITLLTKCVALEISASKKRPPKIMLAKALRAAVQCAEDSKLSGKPLLLLSVGKLLFNHIWDVIKDVPSFHSEYASILRHLLTIKEYRYEMRNRIYCSLVILYMNKVVTGLDSKNNSQTNTKEEVFRYVLTLHVLLENPPGDFPANLREDVVKGFSEIFAHVRDEGKVSRKLMECINTYLLKDGPNLGCQAMEIHSAVQEFMFHCWLTTHDRGMKNLFIIYTRVLLKLNRGTSEGSRLVEQLLDIIIKELDQSISSGAAFLWAEIPRDEKAGSLGSIQEGFMELAAAVLYQVIQACKNTVKTLYKEKRLKMVHTAAVIKDGISKDSWVWILNNTNAVQFQDALVWLLRALQEFSSVLLAHNSKEPSRCLSLTFSE</sequence>
<name>A0A199VSY3_ANACO</name>
<keyword evidence="2" id="KW-0418">Kinase</keyword>
<feature type="compositionally biased region" description="Basic and acidic residues" evidence="1">
    <location>
        <begin position="1"/>
        <end position="25"/>
    </location>
</feature>
<dbReference type="PANTHER" id="PTHR37079:SF4">
    <property type="entry name" value="SERINE_THREONINE-PROTEIN KINASE ATM"/>
    <property type="match status" value="1"/>
</dbReference>
<dbReference type="GO" id="GO:0006974">
    <property type="term" value="P:DNA damage response"/>
    <property type="evidence" value="ECO:0007669"/>
    <property type="project" value="InterPro"/>
</dbReference>
<dbReference type="GO" id="GO:0004674">
    <property type="term" value="F:protein serine/threonine kinase activity"/>
    <property type="evidence" value="ECO:0007669"/>
    <property type="project" value="InterPro"/>
</dbReference>
<dbReference type="AlphaFoldDB" id="A0A199VSY3"/>
<dbReference type="PANTHER" id="PTHR37079">
    <property type="entry name" value="SERINE/THREONINE-PROTEIN KINASE ATM"/>
    <property type="match status" value="1"/>
</dbReference>